<comment type="caution">
    <text evidence="2">The sequence shown here is derived from an EMBL/GenBank/DDBJ whole genome shotgun (WGS) entry which is preliminary data.</text>
</comment>
<protein>
    <submittedName>
        <fullName evidence="2">Uncharacterized protein</fullName>
    </submittedName>
</protein>
<reference evidence="3" key="1">
    <citation type="submission" date="2015-07" db="EMBL/GenBank/DDBJ databases">
        <authorList>
            <person name="Teixeira M.M."/>
            <person name="Souza R.C."/>
            <person name="Almeida L.G."/>
            <person name="Vicente V.A."/>
            <person name="de Hoog S."/>
            <person name="Bocca A.L."/>
            <person name="de Almeida S.R."/>
            <person name="Vasconcelos A.T."/>
            <person name="Felipe M.S."/>
        </authorList>
    </citation>
    <scope>NUCLEOTIDE SEQUENCE [LARGE SCALE GENOMIC DNA]</scope>
    <source>
        <strain evidence="3">KSF</strain>
    </source>
</reference>
<evidence type="ECO:0000256" key="1">
    <source>
        <dbReference type="SAM" id="Coils"/>
    </source>
</evidence>
<dbReference type="OrthoDB" id="4157772at2759"/>
<dbReference type="eggNOG" id="ENOG502T797">
    <property type="taxonomic scope" value="Eukaryota"/>
</dbReference>
<feature type="coiled-coil region" evidence="1">
    <location>
        <begin position="98"/>
        <end position="146"/>
    </location>
</feature>
<evidence type="ECO:0000313" key="3">
    <source>
        <dbReference type="Proteomes" id="UP000094526"/>
    </source>
</evidence>
<dbReference type="Proteomes" id="UP000094526">
    <property type="component" value="Unassembled WGS sequence"/>
</dbReference>
<organism evidence="2 3">
    <name type="scientific">Cladophialophora carrionii</name>
    <dbReference type="NCBI Taxonomy" id="86049"/>
    <lineage>
        <taxon>Eukaryota</taxon>
        <taxon>Fungi</taxon>
        <taxon>Dikarya</taxon>
        <taxon>Ascomycota</taxon>
        <taxon>Pezizomycotina</taxon>
        <taxon>Eurotiomycetes</taxon>
        <taxon>Chaetothyriomycetidae</taxon>
        <taxon>Chaetothyriales</taxon>
        <taxon>Herpotrichiellaceae</taxon>
        <taxon>Cladophialophora</taxon>
    </lineage>
</organism>
<proteinExistence type="predicted"/>
<name>A0A1C1CIR7_9EURO</name>
<gene>
    <name evidence="2" type="ORF">CLCR_04078</name>
</gene>
<dbReference type="VEuPathDB" id="FungiDB:CLCR_04078"/>
<evidence type="ECO:0000313" key="2">
    <source>
        <dbReference type="EMBL" id="OCT48398.1"/>
    </source>
</evidence>
<dbReference type="AlphaFoldDB" id="A0A1C1CIR7"/>
<accession>A0A1C1CIR7</accession>
<dbReference type="EMBL" id="LGRB01000012">
    <property type="protein sequence ID" value="OCT48398.1"/>
    <property type="molecule type" value="Genomic_DNA"/>
</dbReference>
<dbReference type="VEuPathDB" id="FungiDB:G647_08529"/>
<keyword evidence="1" id="KW-0175">Coiled coil</keyword>
<keyword evidence="3" id="KW-1185">Reference proteome</keyword>
<sequence>MAQPHPTEAGSLQDLYLALSSLFDQHVVPIGDHLQTGMAQTLSAISSLKHETDAGRSSLESRIESLANILNATKSLANHFEPTSHGQNEHTEHSIADYASLEQRCNTFRDESERLATQNEQLTQRLEAEQQRVRDLEMNQQLCKAKLSRLQAVITKAATNANEVIDPEVTAKVQRIRARIETLVKKYCVGSRAAPRREHKELEEIDNDWVRKLKQIPTRYEQSDQDVFLTYWVRSKVYLLLQRRIFSQPCFGLDKDLESKLGEFETLISKFAHGTHPVEASKVPNCDTDNTDLETLGKNTSDWRALTLGYCKALGMTNDDTPKNVSQYIAHLFAPWVIGRPENQVGQKPVTYRWPPHLLHDLHDLCRDAYDLTVMIRQSTDRYRFISIDEDSKVRSADQDDFQPDDMLGPTDKYVGSKVWMTVFGALIKETQAGERYVMEKARVICKAAPPLSDHPKE</sequence>